<evidence type="ECO:0000313" key="8">
    <source>
        <dbReference type="EMBL" id="KAF3698458.1"/>
    </source>
</evidence>
<feature type="chain" id="PRO_5026119017" description="Ig-like domain-containing protein" evidence="6">
    <location>
        <begin position="25"/>
        <end position="302"/>
    </location>
</feature>
<keyword evidence="5" id="KW-0812">Transmembrane</keyword>
<dbReference type="GO" id="GO:0007166">
    <property type="term" value="P:cell surface receptor signaling pathway"/>
    <property type="evidence" value="ECO:0007669"/>
    <property type="project" value="TreeGrafter"/>
</dbReference>
<keyword evidence="5" id="KW-0472">Membrane</keyword>
<organism evidence="8 9">
    <name type="scientific">Channa argus</name>
    <name type="common">Northern snakehead</name>
    <name type="synonym">Ophicephalus argus</name>
    <dbReference type="NCBI Taxonomy" id="215402"/>
    <lineage>
        <taxon>Eukaryota</taxon>
        <taxon>Metazoa</taxon>
        <taxon>Chordata</taxon>
        <taxon>Craniata</taxon>
        <taxon>Vertebrata</taxon>
        <taxon>Euteleostomi</taxon>
        <taxon>Actinopterygii</taxon>
        <taxon>Neopterygii</taxon>
        <taxon>Teleostei</taxon>
        <taxon>Neoteleostei</taxon>
        <taxon>Acanthomorphata</taxon>
        <taxon>Anabantaria</taxon>
        <taxon>Anabantiformes</taxon>
        <taxon>Channoidei</taxon>
        <taxon>Channidae</taxon>
        <taxon>Channa</taxon>
    </lineage>
</organism>
<dbReference type="InterPro" id="IPR036179">
    <property type="entry name" value="Ig-like_dom_sf"/>
</dbReference>
<keyword evidence="3" id="KW-0393">Immunoglobulin domain</keyword>
<dbReference type="InterPro" id="IPR013783">
    <property type="entry name" value="Ig-like_fold"/>
</dbReference>
<feature type="compositionally biased region" description="Low complexity" evidence="4">
    <location>
        <begin position="199"/>
        <end position="216"/>
    </location>
</feature>
<reference evidence="9" key="2">
    <citation type="submission" date="2019-02" db="EMBL/GenBank/DDBJ databases">
        <title>Opniocepnalus argus Var Kimnra genome.</title>
        <authorList>
            <person name="Zhou C."/>
            <person name="Xiao S."/>
        </authorList>
    </citation>
    <scope>NUCLEOTIDE SEQUENCE [LARGE SCALE GENOMIC DNA]</scope>
</reference>
<evidence type="ECO:0000256" key="2">
    <source>
        <dbReference type="ARBA" id="ARBA00023157"/>
    </source>
</evidence>
<dbReference type="InterPro" id="IPR050488">
    <property type="entry name" value="Ig_Fc_receptor"/>
</dbReference>
<proteinExistence type="predicted"/>
<reference evidence="8 9" key="1">
    <citation type="submission" date="2019-02" db="EMBL/GenBank/DDBJ databases">
        <title>Opniocepnalus argus genome.</title>
        <authorList>
            <person name="Zhou C."/>
            <person name="Xiao S."/>
        </authorList>
    </citation>
    <scope>NUCLEOTIDE SEQUENCE [LARGE SCALE GENOMIC DNA]</scope>
    <source>
        <strain evidence="8">OARG1902GOOAL</strain>
        <tissue evidence="8">Muscle</tissue>
    </source>
</reference>
<dbReference type="AlphaFoldDB" id="A0A6G1Q855"/>
<dbReference type="PANTHER" id="PTHR11481:SF64">
    <property type="entry name" value="FC RECEPTOR-LIKE PROTEIN 4"/>
    <property type="match status" value="1"/>
</dbReference>
<keyword evidence="9" id="KW-1185">Reference proteome</keyword>
<dbReference type="EMBL" id="CM015724">
    <property type="protein sequence ID" value="KAF3698458.1"/>
    <property type="molecule type" value="Genomic_DNA"/>
</dbReference>
<dbReference type="Proteomes" id="UP000503349">
    <property type="component" value="Chromosome 13"/>
</dbReference>
<keyword evidence="2" id="KW-1015">Disulfide bond</keyword>
<evidence type="ECO:0000256" key="4">
    <source>
        <dbReference type="SAM" id="MobiDB-lite"/>
    </source>
</evidence>
<evidence type="ECO:0000256" key="3">
    <source>
        <dbReference type="ARBA" id="ARBA00023319"/>
    </source>
</evidence>
<evidence type="ECO:0000256" key="6">
    <source>
        <dbReference type="SAM" id="SignalP"/>
    </source>
</evidence>
<dbReference type="GO" id="GO:0004888">
    <property type="term" value="F:transmembrane signaling receptor activity"/>
    <property type="evidence" value="ECO:0007669"/>
    <property type="project" value="TreeGrafter"/>
</dbReference>
<evidence type="ECO:0000259" key="7">
    <source>
        <dbReference type="PROSITE" id="PS50835"/>
    </source>
</evidence>
<evidence type="ECO:0000256" key="5">
    <source>
        <dbReference type="SAM" id="Phobius"/>
    </source>
</evidence>
<dbReference type="SUPFAM" id="SSF48726">
    <property type="entry name" value="Immunoglobulin"/>
    <property type="match status" value="1"/>
</dbReference>
<feature type="region of interest" description="Disordered" evidence="4">
    <location>
        <begin position="189"/>
        <end position="216"/>
    </location>
</feature>
<keyword evidence="1 6" id="KW-0732">Signal</keyword>
<keyword evidence="5" id="KW-1133">Transmembrane helix</keyword>
<dbReference type="GO" id="GO:0009897">
    <property type="term" value="C:external side of plasma membrane"/>
    <property type="evidence" value="ECO:0007669"/>
    <property type="project" value="TreeGrafter"/>
</dbReference>
<dbReference type="InterPro" id="IPR007110">
    <property type="entry name" value="Ig-like_dom"/>
</dbReference>
<gene>
    <name evidence="8" type="ORF">EXN66_Car014139</name>
</gene>
<feature type="domain" description="Ig-like" evidence="7">
    <location>
        <begin position="118"/>
        <end position="195"/>
    </location>
</feature>
<feature type="transmembrane region" description="Helical" evidence="5">
    <location>
        <begin position="240"/>
        <end position="263"/>
    </location>
</feature>
<dbReference type="PROSITE" id="PS50835">
    <property type="entry name" value="IG_LIKE"/>
    <property type="match status" value="1"/>
</dbReference>
<protein>
    <recommendedName>
        <fullName evidence="7">Ig-like domain-containing protein</fullName>
    </recommendedName>
</protein>
<sequence>MKPPPVSLLLGVSVLLLLSGLTVSAVSLNVSPNLQQFFSGDSVSLSCAEDGQTVHGWTVKRTRGGQAEECGAAGSDFGRLDGSSCDLDLTKPFTAGYLCGTSSGQSSDQVTITVTDVPLILEIPALPVLTGSDVTLTCKKRNGDKVNAYFLINGKSFNGTVTFLEFTISNIQQSDEGLYSCATDVHGKSPQSRLRVRDPTTTSDPHTTTSSTTSDPHTTTALYTATAFNNTYDKASSSPLMFVISFMASCPYWICTIVMVMCCRKMGNKPVVSMDDEYDDITVDVITKPDLRATGQWRDERK</sequence>
<dbReference type="Gene3D" id="2.60.40.10">
    <property type="entry name" value="Immunoglobulins"/>
    <property type="match status" value="2"/>
</dbReference>
<dbReference type="SMART" id="SM00409">
    <property type="entry name" value="IG"/>
    <property type="match status" value="2"/>
</dbReference>
<dbReference type="PANTHER" id="PTHR11481">
    <property type="entry name" value="IMMUNOGLOBULIN FC RECEPTOR"/>
    <property type="match status" value="1"/>
</dbReference>
<dbReference type="GO" id="GO:0006955">
    <property type="term" value="P:immune response"/>
    <property type="evidence" value="ECO:0007669"/>
    <property type="project" value="TreeGrafter"/>
</dbReference>
<accession>A0A6G1Q855</accession>
<name>A0A6G1Q855_CHAAH</name>
<dbReference type="InterPro" id="IPR013151">
    <property type="entry name" value="Immunoglobulin_dom"/>
</dbReference>
<dbReference type="InterPro" id="IPR003599">
    <property type="entry name" value="Ig_sub"/>
</dbReference>
<evidence type="ECO:0000256" key="1">
    <source>
        <dbReference type="ARBA" id="ARBA00022729"/>
    </source>
</evidence>
<evidence type="ECO:0000313" key="9">
    <source>
        <dbReference type="Proteomes" id="UP000503349"/>
    </source>
</evidence>
<feature type="signal peptide" evidence="6">
    <location>
        <begin position="1"/>
        <end position="24"/>
    </location>
</feature>
<dbReference type="Pfam" id="PF00047">
    <property type="entry name" value="ig"/>
    <property type="match status" value="1"/>
</dbReference>